<dbReference type="GO" id="GO:0005763">
    <property type="term" value="C:mitochondrial small ribosomal subunit"/>
    <property type="evidence" value="ECO:0007669"/>
    <property type="project" value="TreeGrafter"/>
</dbReference>
<name>A0AAW0ZBY5_9HYME</name>
<evidence type="ECO:0000313" key="5">
    <source>
        <dbReference type="Proteomes" id="UP001432146"/>
    </source>
</evidence>
<protein>
    <recommendedName>
        <fullName evidence="2">Small ribosomal subunit protein bS6m</fullName>
    </recommendedName>
    <alternativeName>
        <fullName evidence="3">28S ribosomal protein S6, mitochondrial</fullName>
    </alternativeName>
</protein>
<evidence type="ECO:0000256" key="3">
    <source>
        <dbReference type="ARBA" id="ARBA00035365"/>
    </source>
</evidence>
<dbReference type="Proteomes" id="UP001432146">
    <property type="component" value="Unassembled WGS sequence"/>
</dbReference>
<dbReference type="CDD" id="cd15465">
    <property type="entry name" value="bS6_mito"/>
    <property type="match status" value="1"/>
</dbReference>
<sequence length="150" mass="17366">MPTYEMPLLLRLASKAEYATTLKNVANSIFETGGFIRKIENWGNKELPCKAVAHGKTNTHAGHFMFCFDMPPSKLTRLEDDCKRNIGIIRVQVYRQNEPCSTIQCTLDEELLPPPYRPSVIKLMEEAKKNKRSKPKFEYGNDWNYHPFVK</sequence>
<dbReference type="InterPro" id="IPR035980">
    <property type="entry name" value="Ribosomal_bS6_sf"/>
</dbReference>
<evidence type="ECO:0000313" key="4">
    <source>
        <dbReference type="EMBL" id="KAK9295100.1"/>
    </source>
</evidence>
<dbReference type="Pfam" id="PF01250">
    <property type="entry name" value="Ribosomal_S6"/>
    <property type="match status" value="1"/>
</dbReference>
<dbReference type="Gene3D" id="3.30.70.60">
    <property type="match status" value="1"/>
</dbReference>
<gene>
    <name evidence="4" type="ORF">QLX08_010480</name>
</gene>
<comment type="caution">
    <text evidence="4">The sequence shown here is derived from an EMBL/GenBank/DDBJ whole genome shotgun (WGS) entry which is preliminary data.</text>
</comment>
<evidence type="ECO:0000256" key="2">
    <source>
        <dbReference type="ARBA" id="ARBA00035170"/>
    </source>
</evidence>
<dbReference type="PANTHER" id="PTHR21011">
    <property type="entry name" value="MITOCHONDRIAL 28S RIBOSOMAL PROTEIN S6"/>
    <property type="match status" value="1"/>
</dbReference>
<accession>A0AAW0ZBY5</accession>
<organism evidence="4 5">
    <name type="scientific">Tetragonisca angustula</name>
    <dbReference type="NCBI Taxonomy" id="166442"/>
    <lineage>
        <taxon>Eukaryota</taxon>
        <taxon>Metazoa</taxon>
        <taxon>Ecdysozoa</taxon>
        <taxon>Arthropoda</taxon>
        <taxon>Hexapoda</taxon>
        <taxon>Insecta</taxon>
        <taxon>Pterygota</taxon>
        <taxon>Neoptera</taxon>
        <taxon>Endopterygota</taxon>
        <taxon>Hymenoptera</taxon>
        <taxon>Apocrita</taxon>
        <taxon>Aculeata</taxon>
        <taxon>Apoidea</taxon>
        <taxon>Anthophila</taxon>
        <taxon>Apidae</taxon>
        <taxon>Tetragonisca</taxon>
    </lineage>
</organism>
<dbReference type="SUPFAM" id="SSF54995">
    <property type="entry name" value="Ribosomal protein S6"/>
    <property type="match status" value="1"/>
</dbReference>
<proteinExistence type="inferred from homology"/>
<dbReference type="InterPro" id="IPR000529">
    <property type="entry name" value="Ribosomal_bS6"/>
</dbReference>
<dbReference type="GO" id="GO:0006412">
    <property type="term" value="P:translation"/>
    <property type="evidence" value="ECO:0007669"/>
    <property type="project" value="InterPro"/>
</dbReference>
<keyword evidence="5" id="KW-1185">Reference proteome</keyword>
<dbReference type="PANTHER" id="PTHR21011:SF1">
    <property type="entry name" value="SMALL RIBOSOMAL SUBUNIT PROTEIN BS6M"/>
    <property type="match status" value="1"/>
</dbReference>
<dbReference type="EMBL" id="JAWNGG020000288">
    <property type="protein sequence ID" value="KAK9295100.1"/>
    <property type="molecule type" value="Genomic_DNA"/>
</dbReference>
<dbReference type="InterPro" id="IPR014717">
    <property type="entry name" value="Transl_elong_EF1B/ribsomal_bS6"/>
</dbReference>
<dbReference type="GO" id="GO:0003735">
    <property type="term" value="F:structural constituent of ribosome"/>
    <property type="evidence" value="ECO:0007669"/>
    <property type="project" value="InterPro"/>
</dbReference>
<reference evidence="4 5" key="1">
    <citation type="submission" date="2024-05" db="EMBL/GenBank/DDBJ databases">
        <title>The nuclear and mitochondrial genome assemblies of Tetragonisca angustula (Apidae: Meliponini), a tiny yet remarkable pollinator in the Neotropics.</title>
        <authorList>
            <person name="Ferrari R."/>
            <person name="Ricardo P.C."/>
            <person name="Dias F.C."/>
            <person name="Araujo N.S."/>
            <person name="Soares D.O."/>
            <person name="Zhou Q.-S."/>
            <person name="Zhu C.-D."/>
            <person name="Coutinho L."/>
            <person name="Airas M.C."/>
            <person name="Batista T.M."/>
        </authorList>
    </citation>
    <scope>NUCLEOTIDE SEQUENCE [LARGE SCALE GENOMIC DNA]</scope>
    <source>
        <strain evidence="4">ASF017062</strain>
        <tissue evidence="4">Abdomen</tissue>
    </source>
</reference>
<evidence type="ECO:0000256" key="1">
    <source>
        <dbReference type="ARBA" id="ARBA00009512"/>
    </source>
</evidence>
<dbReference type="GO" id="GO:0070181">
    <property type="term" value="F:small ribosomal subunit rRNA binding"/>
    <property type="evidence" value="ECO:0007669"/>
    <property type="project" value="TreeGrafter"/>
</dbReference>
<comment type="similarity">
    <text evidence="1">Belongs to the bacterial ribosomal protein bS6 family.</text>
</comment>
<dbReference type="AlphaFoldDB" id="A0AAW0ZBY5"/>